<organism evidence="4 5">
    <name type="scientific">Brevibacterium luteolum</name>
    <dbReference type="NCBI Taxonomy" id="199591"/>
    <lineage>
        <taxon>Bacteria</taxon>
        <taxon>Bacillati</taxon>
        <taxon>Actinomycetota</taxon>
        <taxon>Actinomycetes</taxon>
        <taxon>Micrococcales</taxon>
        <taxon>Brevibacteriaceae</taxon>
        <taxon>Brevibacterium</taxon>
    </lineage>
</organism>
<dbReference type="AlphaFoldDB" id="A0A2N6PI69"/>
<dbReference type="EMBL" id="PNFZ01000002">
    <property type="protein sequence ID" value="PMB98373.1"/>
    <property type="molecule type" value="Genomic_DNA"/>
</dbReference>
<gene>
    <name evidence="4" type="ORF">CJ198_03210</name>
</gene>
<evidence type="ECO:0000313" key="5">
    <source>
        <dbReference type="Proteomes" id="UP000235703"/>
    </source>
</evidence>
<dbReference type="PANTHER" id="PTHR13789:SF309">
    <property type="entry name" value="PUTATIVE (AFU_ORTHOLOGUE AFUA_6G14510)-RELATED"/>
    <property type="match status" value="1"/>
</dbReference>
<dbReference type="InterPro" id="IPR036188">
    <property type="entry name" value="FAD/NAD-bd_sf"/>
</dbReference>
<dbReference type="GO" id="GO:0071949">
    <property type="term" value="F:FAD binding"/>
    <property type="evidence" value="ECO:0007669"/>
    <property type="project" value="InterPro"/>
</dbReference>
<accession>A0A2N6PI69</accession>
<dbReference type="Proteomes" id="UP000235703">
    <property type="component" value="Unassembled WGS sequence"/>
</dbReference>
<evidence type="ECO:0000256" key="1">
    <source>
        <dbReference type="ARBA" id="ARBA00023002"/>
    </source>
</evidence>
<dbReference type="InterPro" id="IPR002938">
    <property type="entry name" value="FAD-bd"/>
</dbReference>
<comment type="caution">
    <text evidence="4">The sequence shown here is derived from an EMBL/GenBank/DDBJ whole genome shotgun (WGS) entry which is preliminary data.</text>
</comment>
<evidence type="ECO:0000259" key="3">
    <source>
        <dbReference type="Pfam" id="PF01494"/>
    </source>
</evidence>
<dbReference type="RefSeq" id="WP_102160794.1">
    <property type="nucleotide sequence ID" value="NZ_PNFZ01000002.1"/>
</dbReference>
<dbReference type="Pfam" id="PF01494">
    <property type="entry name" value="FAD_binding_3"/>
    <property type="match status" value="1"/>
</dbReference>
<evidence type="ECO:0000313" key="4">
    <source>
        <dbReference type="EMBL" id="PMB98373.1"/>
    </source>
</evidence>
<protein>
    <submittedName>
        <fullName evidence="4">Monooxygenase</fullName>
    </submittedName>
</protein>
<dbReference type="OrthoDB" id="9782160at2"/>
<dbReference type="PRINTS" id="PR00420">
    <property type="entry name" value="RNGMNOXGNASE"/>
</dbReference>
<proteinExistence type="predicted"/>
<reference evidence="4 5" key="1">
    <citation type="submission" date="2017-09" db="EMBL/GenBank/DDBJ databases">
        <title>Bacterial strain isolated from the female urinary microbiota.</title>
        <authorList>
            <person name="Thomas-White K."/>
            <person name="Kumar N."/>
            <person name="Forster S."/>
            <person name="Putonti C."/>
            <person name="Lawley T."/>
            <person name="Wolfe A.J."/>
        </authorList>
    </citation>
    <scope>NUCLEOTIDE SEQUENCE [LARGE SCALE GENOMIC DNA]</scope>
    <source>
        <strain evidence="4 5">UMB0680</strain>
    </source>
</reference>
<keyword evidence="5" id="KW-1185">Reference proteome</keyword>
<dbReference type="InterPro" id="IPR050493">
    <property type="entry name" value="FAD-dep_Monooxygenase_BioMet"/>
</dbReference>
<feature type="domain" description="FAD-binding" evidence="3">
    <location>
        <begin position="2"/>
        <end position="337"/>
    </location>
</feature>
<dbReference type="Gene3D" id="3.50.50.60">
    <property type="entry name" value="FAD/NAD(P)-binding domain"/>
    <property type="match status" value="1"/>
</dbReference>
<dbReference type="GO" id="GO:0004497">
    <property type="term" value="F:monooxygenase activity"/>
    <property type="evidence" value="ECO:0007669"/>
    <property type="project" value="UniProtKB-KW"/>
</dbReference>
<name>A0A2N6PI69_9MICO</name>
<sequence>MKIAVVGSGIGGLAAAIGLQRAGAEVTVIEQSADLRPGGSGLSIFCNGLTALDALGLGEDFRAISTAQAAELTGGQRRPDGSWVTVYPMDAVAQLRIVDRADLHAMLTAALTPGTVRSGTRVTGCSPDGTLSTAGPEGERFDVIIGADGLRSTVRTAWPADPGIRYAGYGSWRGITQQPVDLHGEAGETWDVDARFGLAPLGDGRVYWFGVISAPAGQRFPADGQAAAAVFADWHDPIPSLIAATNPAAISCLPIEELAGRLPSFVRGRLVLLGDAAHAMTPNLGQGGNQALEDAATLTRLLAPLTAADAHDTGRLIVALDRYDALRRPRTQQVAARSRLLGQIAHRPGPQLSRLRDRLMHLIPASVLRRQLDALQDWQPPA</sequence>
<dbReference type="SUPFAM" id="SSF51905">
    <property type="entry name" value="FAD/NAD(P)-binding domain"/>
    <property type="match status" value="1"/>
</dbReference>
<evidence type="ECO:0000256" key="2">
    <source>
        <dbReference type="ARBA" id="ARBA00023033"/>
    </source>
</evidence>
<keyword evidence="1" id="KW-0560">Oxidoreductase</keyword>
<keyword evidence="2 4" id="KW-0503">Monooxygenase</keyword>
<dbReference type="PANTHER" id="PTHR13789">
    <property type="entry name" value="MONOOXYGENASE"/>
    <property type="match status" value="1"/>
</dbReference>